<evidence type="ECO:0000256" key="1">
    <source>
        <dbReference type="SAM" id="MobiDB-lite"/>
    </source>
</evidence>
<reference evidence="2" key="1">
    <citation type="submission" date="2020-03" db="EMBL/GenBank/DDBJ databases">
        <authorList>
            <person name="Weist P."/>
        </authorList>
    </citation>
    <scope>NUCLEOTIDE SEQUENCE</scope>
</reference>
<sequence length="127" mass="15075">MMKQSLTVVDAIEHRCCILPNHGFLKQLRALDITLQEEKLREKRQLQDQMRRHRVINPLAWWLRAPTPLSCHSDGDETKGRREERKEERKKGGQTSACVRLSSSIYLETSRGRRRRKRDLMNVLKRI</sequence>
<feature type="compositionally biased region" description="Basic and acidic residues" evidence="1">
    <location>
        <begin position="73"/>
        <end position="91"/>
    </location>
</feature>
<feature type="region of interest" description="Disordered" evidence="1">
    <location>
        <begin position="66"/>
        <end position="97"/>
    </location>
</feature>
<evidence type="ECO:0000313" key="2">
    <source>
        <dbReference type="EMBL" id="CAB1443825.1"/>
    </source>
</evidence>
<protein>
    <submittedName>
        <fullName evidence="2">Uncharacterized protein</fullName>
    </submittedName>
</protein>
<organism evidence="2 3">
    <name type="scientific">Pleuronectes platessa</name>
    <name type="common">European plaice</name>
    <dbReference type="NCBI Taxonomy" id="8262"/>
    <lineage>
        <taxon>Eukaryota</taxon>
        <taxon>Metazoa</taxon>
        <taxon>Chordata</taxon>
        <taxon>Craniata</taxon>
        <taxon>Vertebrata</taxon>
        <taxon>Euteleostomi</taxon>
        <taxon>Actinopterygii</taxon>
        <taxon>Neopterygii</taxon>
        <taxon>Teleostei</taxon>
        <taxon>Neoteleostei</taxon>
        <taxon>Acanthomorphata</taxon>
        <taxon>Carangaria</taxon>
        <taxon>Pleuronectiformes</taxon>
        <taxon>Pleuronectoidei</taxon>
        <taxon>Pleuronectidae</taxon>
        <taxon>Pleuronectes</taxon>
    </lineage>
</organism>
<evidence type="ECO:0000313" key="3">
    <source>
        <dbReference type="Proteomes" id="UP001153269"/>
    </source>
</evidence>
<name>A0A9N7V1P6_PLEPL</name>
<dbReference type="EMBL" id="CADEAL010003201">
    <property type="protein sequence ID" value="CAB1443825.1"/>
    <property type="molecule type" value="Genomic_DNA"/>
</dbReference>
<keyword evidence="3" id="KW-1185">Reference proteome</keyword>
<dbReference type="Proteomes" id="UP001153269">
    <property type="component" value="Unassembled WGS sequence"/>
</dbReference>
<gene>
    <name evidence="2" type="ORF">PLEPLA_LOCUS31541</name>
</gene>
<comment type="caution">
    <text evidence="2">The sequence shown here is derived from an EMBL/GenBank/DDBJ whole genome shotgun (WGS) entry which is preliminary data.</text>
</comment>
<accession>A0A9N7V1P6</accession>
<dbReference type="AlphaFoldDB" id="A0A9N7V1P6"/>
<proteinExistence type="predicted"/>